<evidence type="ECO:0000256" key="2">
    <source>
        <dbReference type="ARBA" id="ARBA00022692"/>
    </source>
</evidence>
<protein>
    <submittedName>
        <fullName evidence="8">RDD family protein</fullName>
    </submittedName>
</protein>
<organism evidence="8 9">
    <name type="scientific">Clostridium taeniosporum</name>
    <dbReference type="NCBI Taxonomy" id="394958"/>
    <lineage>
        <taxon>Bacteria</taxon>
        <taxon>Bacillati</taxon>
        <taxon>Bacillota</taxon>
        <taxon>Clostridia</taxon>
        <taxon>Eubacteriales</taxon>
        <taxon>Clostridiaceae</taxon>
        <taxon>Clostridium</taxon>
    </lineage>
</organism>
<dbReference type="RefSeq" id="WP_069678858.1">
    <property type="nucleotide sequence ID" value="NZ_CP017253.2"/>
</dbReference>
<keyword evidence="2 6" id="KW-0812">Transmembrane</keyword>
<dbReference type="Proteomes" id="UP000094652">
    <property type="component" value="Chromosome"/>
</dbReference>
<name>A0A1D7XH76_9CLOT</name>
<comment type="subcellular location">
    <subcellularLocation>
        <location evidence="1">Membrane</location>
        <topology evidence="1">Multi-pass membrane protein</topology>
    </subcellularLocation>
</comment>
<keyword evidence="4 6" id="KW-0472">Membrane</keyword>
<evidence type="ECO:0000256" key="6">
    <source>
        <dbReference type="SAM" id="Phobius"/>
    </source>
</evidence>
<keyword evidence="3 6" id="KW-1133">Transmembrane helix</keyword>
<dbReference type="OrthoDB" id="1938594at2"/>
<feature type="compositionally biased region" description="Basic and acidic residues" evidence="5">
    <location>
        <begin position="8"/>
        <end position="45"/>
    </location>
</feature>
<evidence type="ECO:0000256" key="5">
    <source>
        <dbReference type="SAM" id="MobiDB-lite"/>
    </source>
</evidence>
<feature type="domain" description="RDD" evidence="7">
    <location>
        <begin position="49"/>
        <end position="126"/>
    </location>
</feature>
<feature type="transmembrane region" description="Helical" evidence="6">
    <location>
        <begin position="55"/>
        <end position="76"/>
    </location>
</feature>
<evidence type="ECO:0000256" key="3">
    <source>
        <dbReference type="ARBA" id="ARBA00022989"/>
    </source>
</evidence>
<sequence length="126" mass="14322">MSNEENNINEKEETILNDTKSNDETNNKSEELLTEEKKEDNSNVEKNKPSLLKRIFAGVIDQVVTLAISGLLLIVFDFIIKFIGYMVAMPLGILIIFYFIINVIYISLMDSTKSGQSIGKRIFNIK</sequence>
<evidence type="ECO:0000256" key="4">
    <source>
        <dbReference type="ARBA" id="ARBA00023136"/>
    </source>
</evidence>
<evidence type="ECO:0000256" key="1">
    <source>
        <dbReference type="ARBA" id="ARBA00004141"/>
    </source>
</evidence>
<dbReference type="STRING" id="394958.BGI42_02775"/>
<dbReference type="EMBL" id="CP017253">
    <property type="protein sequence ID" value="AOR22697.1"/>
    <property type="molecule type" value="Genomic_DNA"/>
</dbReference>
<feature type="region of interest" description="Disordered" evidence="5">
    <location>
        <begin position="1"/>
        <end position="45"/>
    </location>
</feature>
<dbReference type="InterPro" id="IPR010432">
    <property type="entry name" value="RDD"/>
</dbReference>
<proteinExistence type="predicted"/>
<dbReference type="Pfam" id="PF06271">
    <property type="entry name" value="RDD"/>
    <property type="match status" value="1"/>
</dbReference>
<evidence type="ECO:0000313" key="8">
    <source>
        <dbReference type="EMBL" id="AOR22697.1"/>
    </source>
</evidence>
<reference evidence="9" key="1">
    <citation type="submission" date="2016-09" db="EMBL/GenBank/DDBJ databases">
        <title>Genomics of Clostridium taeniosporum, an organism which forms endospores with ribbon-like appendages.</title>
        <authorList>
            <person name="Walker J.R."/>
        </authorList>
    </citation>
    <scope>NUCLEOTIDE SEQUENCE [LARGE SCALE GENOMIC DNA]</scope>
    <source>
        <strain evidence="9">1/k</strain>
    </source>
</reference>
<gene>
    <name evidence="8" type="ORF">BGI42_02775</name>
</gene>
<evidence type="ECO:0000313" key="9">
    <source>
        <dbReference type="Proteomes" id="UP000094652"/>
    </source>
</evidence>
<keyword evidence="9" id="KW-1185">Reference proteome</keyword>
<dbReference type="KEGG" id="ctae:BGI42_02775"/>
<accession>A0A1D7XH76</accession>
<evidence type="ECO:0000259" key="7">
    <source>
        <dbReference type="Pfam" id="PF06271"/>
    </source>
</evidence>
<feature type="transmembrane region" description="Helical" evidence="6">
    <location>
        <begin position="82"/>
        <end position="108"/>
    </location>
</feature>
<dbReference type="GO" id="GO:0016020">
    <property type="term" value="C:membrane"/>
    <property type="evidence" value="ECO:0007669"/>
    <property type="project" value="UniProtKB-SubCell"/>
</dbReference>
<dbReference type="AlphaFoldDB" id="A0A1D7XH76"/>